<keyword evidence="1" id="KW-0479">Metal-binding</keyword>
<accession>A0A8J7CEI0</accession>
<evidence type="ECO:0000256" key="2">
    <source>
        <dbReference type="ARBA" id="ARBA00023004"/>
    </source>
</evidence>
<dbReference type="PANTHER" id="PTHR35303:SF5">
    <property type="entry name" value="OS02G0197800 PROTEIN"/>
    <property type="match status" value="1"/>
</dbReference>
<dbReference type="PANTHER" id="PTHR35303">
    <property type="entry name" value="OS02G0197800 PROTEIN"/>
    <property type="match status" value="1"/>
</dbReference>
<keyword evidence="2" id="KW-0408">Iron</keyword>
<reference evidence="4 5" key="1">
    <citation type="submission" date="2020-08" db="EMBL/GenBank/DDBJ databases">
        <title>Acidobacteriota in marine sediments use diverse sulfur dissimilation pathways.</title>
        <authorList>
            <person name="Wasmund K."/>
        </authorList>
    </citation>
    <scope>NUCLEOTIDE SEQUENCE [LARGE SCALE GENOMIC DNA]</scope>
    <source>
        <strain evidence="4">MAG AM4</strain>
    </source>
</reference>
<dbReference type="Pfam" id="PF06155">
    <property type="entry name" value="GBBH-like_N"/>
    <property type="match status" value="1"/>
</dbReference>
<name>A0A8J7CEI0_9BACT</name>
<organism evidence="4 5">
    <name type="scientific">Candidatus Polarisedimenticola svalbardensis</name>
    <dbReference type="NCBI Taxonomy" id="2886004"/>
    <lineage>
        <taxon>Bacteria</taxon>
        <taxon>Pseudomonadati</taxon>
        <taxon>Acidobacteriota</taxon>
        <taxon>Candidatus Polarisedimenticolia</taxon>
        <taxon>Candidatus Polarisedimenticolales</taxon>
        <taxon>Candidatus Polarisedimenticolaceae</taxon>
        <taxon>Candidatus Polarisedimenticola</taxon>
    </lineage>
</organism>
<dbReference type="AlphaFoldDB" id="A0A8J7CEI0"/>
<evidence type="ECO:0000256" key="1">
    <source>
        <dbReference type="ARBA" id="ARBA00022723"/>
    </source>
</evidence>
<comment type="caution">
    <text evidence="4">The sequence shown here is derived from an EMBL/GenBank/DDBJ whole genome shotgun (WGS) entry which is preliminary data.</text>
</comment>
<feature type="domain" description="Gamma-butyrobetaine hydroxylase-like N-terminal" evidence="3">
    <location>
        <begin position="19"/>
        <end position="97"/>
    </location>
</feature>
<sequence length="104" mass="11543">MGESERCTPRDLNSFPNGEIGIVWEDGHESIYTGYYLRCNCNCAACVDEMSGVKILENESVPRAVTAKEIHGVGRYGISIAWSDGHDTGIYSFDMLRKLCPCCE</sequence>
<evidence type="ECO:0000259" key="3">
    <source>
        <dbReference type="Pfam" id="PF06155"/>
    </source>
</evidence>
<dbReference type="Proteomes" id="UP000648239">
    <property type="component" value="Unassembled WGS sequence"/>
</dbReference>
<protein>
    <submittedName>
        <fullName evidence="4">DUF971 domain-containing protein</fullName>
    </submittedName>
</protein>
<gene>
    <name evidence="4" type="ORF">IFK94_09150</name>
</gene>
<dbReference type="Gene3D" id="3.30.2020.30">
    <property type="match status" value="1"/>
</dbReference>
<proteinExistence type="predicted"/>
<evidence type="ECO:0000313" key="4">
    <source>
        <dbReference type="EMBL" id="MBD3868279.1"/>
    </source>
</evidence>
<dbReference type="InterPro" id="IPR010376">
    <property type="entry name" value="GBBH-like_N"/>
</dbReference>
<evidence type="ECO:0000313" key="5">
    <source>
        <dbReference type="Proteomes" id="UP000648239"/>
    </source>
</evidence>
<dbReference type="EMBL" id="JACXWD010000027">
    <property type="protein sequence ID" value="MBD3868279.1"/>
    <property type="molecule type" value="Genomic_DNA"/>
</dbReference>
<dbReference type="InterPro" id="IPR038492">
    <property type="entry name" value="GBBH-like_N_sf"/>
</dbReference>
<dbReference type="GO" id="GO:0046872">
    <property type="term" value="F:metal ion binding"/>
    <property type="evidence" value="ECO:0007669"/>
    <property type="project" value="UniProtKB-KW"/>
</dbReference>